<evidence type="ECO:0000256" key="1">
    <source>
        <dbReference type="SAM" id="MobiDB-lite"/>
    </source>
</evidence>
<evidence type="ECO:0000313" key="2">
    <source>
        <dbReference type="EMBL" id="GBP93371.1"/>
    </source>
</evidence>
<sequence length="176" mass="19527">MRRKTIHSHNGSFGLQIGSRSVAGDVRLPARPVTHRALPESGCSACGSDRQRPLATDVTTTSRATQRAFDNTDQTFTFDMSLLLIDRFARDQDSNPILSDTQAARCSLTTAVLFILLFNHNYNRKIRLRMSESSGVPFFPHHPILAPSDILFLPEKQQRTDGDSSEITLPVSMGGR</sequence>
<name>A0A4C1ZX13_EUMVA</name>
<accession>A0A4C1ZX13</accession>
<feature type="region of interest" description="Disordered" evidence="1">
    <location>
        <begin position="157"/>
        <end position="176"/>
    </location>
</feature>
<organism evidence="2 3">
    <name type="scientific">Eumeta variegata</name>
    <name type="common">Bagworm moth</name>
    <name type="synonym">Eumeta japonica</name>
    <dbReference type="NCBI Taxonomy" id="151549"/>
    <lineage>
        <taxon>Eukaryota</taxon>
        <taxon>Metazoa</taxon>
        <taxon>Ecdysozoa</taxon>
        <taxon>Arthropoda</taxon>
        <taxon>Hexapoda</taxon>
        <taxon>Insecta</taxon>
        <taxon>Pterygota</taxon>
        <taxon>Neoptera</taxon>
        <taxon>Endopterygota</taxon>
        <taxon>Lepidoptera</taxon>
        <taxon>Glossata</taxon>
        <taxon>Ditrysia</taxon>
        <taxon>Tineoidea</taxon>
        <taxon>Psychidae</taxon>
        <taxon>Oiketicinae</taxon>
        <taxon>Eumeta</taxon>
    </lineage>
</organism>
<keyword evidence="3" id="KW-1185">Reference proteome</keyword>
<comment type="caution">
    <text evidence="2">The sequence shown here is derived from an EMBL/GenBank/DDBJ whole genome shotgun (WGS) entry which is preliminary data.</text>
</comment>
<gene>
    <name evidence="2" type="ORF">EVAR_100558_1</name>
</gene>
<dbReference type="EMBL" id="BGZK01002367">
    <property type="protein sequence ID" value="GBP93371.1"/>
    <property type="molecule type" value="Genomic_DNA"/>
</dbReference>
<dbReference type="AlphaFoldDB" id="A0A4C1ZX13"/>
<dbReference type="Proteomes" id="UP000299102">
    <property type="component" value="Unassembled WGS sequence"/>
</dbReference>
<reference evidence="2 3" key="1">
    <citation type="journal article" date="2019" name="Commun. Biol.">
        <title>The bagworm genome reveals a unique fibroin gene that provides high tensile strength.</title>
        <authorList>
            <person name="Kono N."/>
            <person name="Nakamura H."/>
            <person name="Ohtoshi R."/>
            <person name="Tomita M."/>
            <person name="Numata K."/>
            <person name="Arakawa K."/>
        </authorList>
    </citation>
    <scope>NUCLEOTIDE SEQUENCE [LARGE SCALE GENOMIC DNA]</scope>
</reference>
<proteinExistence type="predicted"/>
<evidence type="ECO:0000313" key="3">
    <source>
        <dbReference type="Proteomes" id="UP000299102"/>
    </source>
</evidence>
<protein>
    <submittedName>
        <fullName evidence="2">Uncharacterized protein</fullName>
    </submittedName>
</protein>